<gene>
    <name evidence="3" type="ORF">SAMN05216377_112230</name>
</gene>
<dbReference type="InterPro" id="IPR003870">
    <property type="entry name" value="DUF222"/>
</dbReference>
<evidence type="ECO:0000313" key="3">
    <source>
        <dbReference type="EMBL" id="SDG53672.1"/>
    </source>
</evidence>
<protein>
    <recommendedName>
        <fullName evidence="2">HNH nuclease domain-containing protein</fullName>
    </recommendedName>
</protein>
<dbReference type="STRING" id="366584.SAMN05216377_112230"/>
<reference evidence="3 4" key="1">
    <citation type="submission" date="2016-10" db="EMBL/GenBank/DDBJ databases">
        <authorList>
            <person name="de Groot N.N."/>
        </authorList>
    </citation>
    <scope>NUCLEOTIDE SEQUENCE [LARGE SCALE GENOMIC DNA]</scope>
    <source>
        <strain evidence="3 4">CGMCC 4.3143</strain>
    </source>
</reference>
<dbReference type="AlphaFoldDB" id="A0A1G7V1G6"/>
<dbReference type="SMART" id="SM00507">
    <property type="entry name" value="HNHc"/>
    <property type="match status" value="1"/>
</dbReference>
<evidence type="ECO:0000313" key="4">
    <source>
        <dbReference type="Proteomes" id="UP000198967"/>
    </source>
</evidence>
<feature type="region of interest" description="Disordered" evidence="1">
    <location>
        <begin position="1"/>
        <end position="24"/>
    </location>
</feature>
<dbReference type="InterPro" id="IPR003615">
    <property type="entry name" value="HNH_nuc"/>
</dbReference>
<dbReference type="Proteomes" id="UP000198967">
    <property type="component" value="Unassembled WGS sequence"/>
</dbReference>
<feature type="region of interest" description="Disordered" evidence="1">
    <location>
        <begin position="377"/>
        <end position="397"/>
    </location>
</feature>
<keyword evidence="4" id="KW-1185">Reference proteome</keyword>
<dbReference type="Pfam" id="PF02720">
    <property type="entry name" value="DUF222"/>
    <property type="match status" value="1"/>
</dbReference>
<evidence type="ECO:0000256" key="1">
    <source>
        <dbReference type="SAM" id="MobiDB-lite"/>
    </source>
</evidence>
<feature type="compositionally biased region" description="Low complexity" evidence="1">
    <location>
        <begin position="383"/>
        <end position="397"/>
    </location>
</feature>
<sequence>MSCYDVRMTTTLADPPAATGTMPSREERAAGFGRIERLVALRNRIDAEIAEEVRAAAQREVEARLEEALADPERAEAGIVGQVGLALRVSPTRARTQLRLARDLHAGLDKVREAFSAGELDERRVAAIVAAARHLDPTQRAELDRRLSAHDLPMLGVRKVADLARTVAAAVAPEAFAERARAARRDRHVAISPAEDGMAVLRALLPMEQAITCYAALRKAVTEHWVGAEPVTRTRGQIMADTLVERLTGESVATPTQVEIQVLVPVESLLDRDSPLPAEIPGFGPTTLLDEATCVGWRRLVTRDGIVIGGDSRRRAFGGVLADWIRARDRGRCTEPGCDAPIEHLDHRRRWSEGGATSLDNGRGTCAFHNQLREQPGWHLTDHTTTTPTGRRYTLRT</sequence>
<name>A0A1G7V1G6_PSEOR</name>
<organism evidence="3 4">
    <name type="scientific">Pseudonocardia oroxyli</name>
    <dbReference type="NCBI Taxonomy" id="366584"/>
    <lineage>
        <taxon>Bacteria</taxon>
        <taxon>Bacillati</taxon>
        <taxon>Actinomycetota</taxon>
        <taxon>Actinomycetes</taxon>
        <taxon>Pseudonocardiales</taxon>
        <taxon>Pseudonocardiaceae</taxon>
        <taxon>Pseudonocardia</taxon>
    </lineage>
</organism>
<feature type="domain" description="HNH nuclease" evidence="2">
    <location>
        <begin position="320"/>
        <end position="371"/>
    </location>
</feature>
<dbReference type="EMBL" id="FNBE01000012">
    <property type="protein sequence ID" value="SDG53672.1"/>
    <property type="molecule type" value="Genomic_DNA"/>
</dbReference>
<proteinExistence type="predicted"/>
<accession>A0A1G7V1G6</accession>
<dbReference type="CDD" id="cd00085">
    <property type="entry name" value="HNHc"/>
    <property type="match status" value="1"/>
</dbReference>
<evidence type="ECO:0000259" key="2">
    <source>
        <dbReference type="SMART" id="SM00507"/>
    </source>
</evidence>